<proteinExistence type="predicted"/>
<comment type="caution">
    <text evidence="2">The sequence shown here is derived from an EMBL/GenBank/DDBJ whole genome shotgun (WGS) entry which is preliminary data.</text>
</comment>
<protein>
    <submittedName>
        <fullName evidence="2">Uncharacterized protein</fullName>
    </submittedName>
</protein>
<dbReference type="Proteomes" id="UP000229030">
    <property type="component" value="Unassembled WGS sequence"/>
</dbReference>
<reference evidence="3" key="1">
    <citation type="submission" date="2017-09" db="EMBL/GenBank/DDBJ databases">
        <title>Depth-based differentiation of microbial function through sediment-hosted aquifers and enrichment of novel symbionts in the deep terrestrial subsurface.</title>
        <authorList>
            <person name="Probst A.J."/>
            <person name="Ladd B."/>
            <person name="Jarett J.K."/>
            <person name="Geller-Mcgrath D.E."/>
            <person name="Sieber C.M.K."/>
            <person name="Emerson J.B."/>
            <person name="Anantharaman K."/>
            <person name="Thomas B.C."/>
            <person name="Malmstrom R."/>
            <person name="Stieglmeier M."/>
            <person name="Klingl A."/>
            <person name="Woyke T."/>
            <person name="Ryan C.M."/>
            <person name="Banfield J.F."/>
        </authorList>
    </citation>
    <scope>NUCLEOTIDE SEQUENCE [LARGE SCALE GENOMIC DNA]</scope>
</reference>
<sequence length="79" mass="8509">MFYNWANSAMQTNGQASIKNSLFWQAPMVNGDGSNVTGDPQFLSKYSSGLQPSTESPAIQQIIKQSGNYPGALSPQNPN</sequence>
<dbReference type="AlphaFoldDB" id="A0A2M7DEC1"/>
<organism evidence="2 3">
    <name type="scientific">bacterium (Candidatus Gribaldobacteria) CG02_land_8_20_14_3_00_41_15</name>
    <dbReference type="NCBI Taxonomy" id="2014270"/>
    <lineage>
        <taxon>Bacteria</taxon>
        <taxon>Candidatus Gribaldobacteria</taxon>
    </lineage>
</organism>
<dbReference type="EMBL" id="PETV01000037">
    <property type="protein sequence ID" value="PIV47216.1"/>
    <property type="molecule type" value="Genomic_DNA"/>
</dbReference>
<evidence type="ECO:0000313" key="3">
    <source>
        <dbReference type="Proteomes" id="UP000229030"/>
    </source>
</evidence>
<name>A0A2M7DEC1_9BACT</name>
<evidence type="ECO:0000313" key="2">
    <source>
        <dbReference type="EMBL" id="PIV47216.1"/>
    </source>
</evidence>
<gene>
    <name evidence="2" type="ORF">COS21_01160</name>
</gene>
<evidence type="ECO:0000256" key="1">
    <source>
        <dbReference type="SAM" id="MobiDB-lite"/>
    </source>
</evidence>
<feature type="region of interest" description="Disordered" evidence="1">
    <location>
        <begin position="34"/>
        <end position="57"/>
    </location>
</feature>
<accession>A0A2M7DEC1</accession>